<evidence type="ECO:0000313" key="3">
    <source>
        <dbReference type="Proteomes" id="UP000236290"/>
    </source>
</evidence>
<feature type="compositionally biased region" description="Acidic residues" evidence="1">
    <location>
        <begin position="234"/>
        <end position="245"/>
    </location>
</feature>
<name>A0A2K0T830_TRIHA</name>
<dbReference type="EMBL" id="MTYI01000420">
    <property type="protein sequence ID" value="PNP41677.1"/>
    <property type="molecule type" value="Genomic_DNA"/>
</dbReference>
<dbReference type="OrthoDB" id="5424209at2759"/>
<dbReference type="AlphaFoldDB" id="A0A2K0T830"/>
<comment type="caution">
    <text evidence="2">The sequence shown here is derived from an EMBL/GenBank/DDBJ whole genome shotgun (WGS) entry which is preliminary data.</text>
</comment>
<gene>
    <name evidence="2" type="ORF">THARTR1_11218</name>
</gene>
<feature type="region of interest" description="Disordered" evidence="1">
    <location>
        <begin position="229"/>
        <end position="248"/>
    </location>
</feature>
<sequence length="508" mass="56861">MYPKSLHTVGRHPLLHQLWNDATSSLRIQILEAINEIDWTSVDFLRVGLNGEYQITLMVATRPDTLTWSHGHTVALRCKSILEEHGIHDVPCEILEALVHFHTDEKPKDYSTVDSEAGTDSGSATFQLFSGPVSTRNSSKSDRVKDLTDRLGTNIATSQLNHVPSTKGLYVSIRPTGSGDEPQVVALTCRHLMFDSTTEGTQKYQKSQPFKEVIQVDQGTYLRNLRYLERESESDGESDGEFSEDDQIRADASSSGIADNNMILSRAMMSFRDPSSRVFGRLLYSPEFTVTSDHSGSTWIRDWALIELLPKSHQAAPSSIQNIVYLGTEGAIVDCMDRNGDQFERLLDLLEPFIKIGELKLQRVAVPMEEIFSSPETEDVHESGLLVGKYGAIGELSFGLGNTLKSVVRRVETSEGGRETEWISEEWAIISTTERRPPRLWKEPDLQDYFARDGDYGSCVWDMQGRPAGILTAGSGFQHKMATHVTYAQPLERLLKDIRSDGFDVELV</sequence>
<reference evidence="2 3" key="1">
    <citation type="submission" date="2017-02" db="EMBL/GenBank/DDBJ databases">
        <title>Genomes of Trichoderma spp. with biocontrol activity.</title>
        <authorList>
            <person name="Gardiner D."/>
            <person name="Kazan K."/>
            <person name="Vos C."/>
            <person name="Harvey P."/>
        </authorList>
    </citation>
    <scope>NUCLEOTIDE SEQUENCE [LARGE SCALE GENOMIC DNA]</scope>
    <source>
        <strain evidence="2 3">Tr1</strain>
    </source>
</reference>
<proteinExistence type="predicted"/>
<accession>A0A2K0T830</accession>
<evidence type="ECO:0000256" key="1">
    <source>
        <dbReference type="SAM" id="MobiDB-lite"/>
    </source>
</evidence>
<protein>
    <submittedName>
        <fullName evidence="2">Uncharacterized protein</fullName>
    </submittedName>
</protein>
<organism evidence="2 3">
    <name type="scientific">Trichoderma harzianum</name>
    <name type="common">Hypocrea lixii</name>
    <dbReference type="NCBI Taxonomy" id="5544"/>
    <lineage>
        <taxon>Eukaryota</taxon>
        <taxon>Fungi</taxon>
        <taxon>Dikarya</taxon>
        <taxon>Ascomycota</taxon>
        <taxon>Pezizomycotina</taxon>
        <taxon>Sordariomycetes</taxon>
        <taxon>Hypocreomycetidae</taxon>
        <taxon>Hypocreales</taxon>
        <taxon>Hypocreaceae</taxon>
        <taxon>Trichoderma</taxon>
    </lineage>
</organism>
<dbReference type="Proteomes" id="UP000236290">
    <property type="component" value="Unassembled WGS sequence"/>
</dbReference>
<evidence type="ECO:0000313" key="2">
    <source>
        <dbReference type="EMBL" id="PNP41677.1"/>
    </source>
</evidence>